<sequence length="129" mass="14302">MQPKSRVLCGKCLMPLTDWLDPVPAGFVVNWGDYEENIIPPSHYWIADDDMNRVAGHVVIHLDDRRGMHPHPDGLRFTGCCGPSGDAVNQLCECGAEVATEVSDCWTGHYAHFQPDTTILESKESSPHT</sequence>
<name>A0ABU9AXW0_9BACT</name>
<organism evidence="1 2">
    <name type="scientific">Luteolibacter soli</name>
    <dbReference type="NCBI Taxonomy" id="3135280"/>
    <lineage>
        <taxon>Bacteria</taxon>
        <taxon>Pseudomonadati</taxon>
        <taxon>Verrucomicrobiota</taxon>
        <taxon>Verrucomicrobiia</taxon>
        <taxon>Verrucomicrobiales</taxon>
        <taxon>Verrucomicrobiaceae</taxon>
        <taxon>Luteolibacter</taxon>
    </lineage>
</organism>
<proteinExistence type="predicted"/>
<dbReference type="Proteomes" id="UP001371305">
    <property type="component" value="Unassembled WGS sequence"/>
</dbReference>
<reference evidence="1 2" key="1">
    <citation type="submission" date="2024-04" db="EMBL/GenBank/DDBJ databases">
        <title>Luteolibacter sp. isolated from soil.</title>
        <authorList>
            <person name="An J."/>
        </authorList>
    </citation>
    <scope>NUCLEOTIDE SEQUENCE [LARGE SCALE GENOMIC DNA]</scope>
    <source>
        <strain evidence="1 2">Y139</strain>
    </source>
</reference>
<dbReference type="EMBL" id="JBBUKT010000005">
    <property type="protein sequence ID" value="MEK7951592.1"/>
    <property type="molecule type" value="Genomic_DNA"/>
</dbReference>
<evidence type="ECO:0000313" key="1">
    <source>
        <dbReference type="EMBL" id="MEK7951592.1"/>
    </source>
</evidence>
<evidence type="ECO:0000313" key="2">
    <source>
        <dbReference type="Proteomes" id="UP001371305"/>
    </source>
</evidence>
<keyword evidence="2" id="KW-1185">Reference proteome</keyword>
<protein>
    <submittedName>
        <fullName evidence="1">Uncharacterized protein</fullName>
    </submittedName>
</protein>
<gene>
    <name evidence="1" type="ORF">WKV53_13835</name>
</gene>
<dbReference type="RefSeq" id="WP_341405219.1">
    <property type="nucleotide sequence ID" value="NZ_JBBUKT010000005.1"/>
</dbReference>
<comment type="caution">
    <text evidence="1">The sequence shown here is derived from an EMBL/GenBank/DDBJ whole genome shotgun (WGS) entry which is preliminary data.</text>
</comment>
<accession>A0ABU9AXW0</accession>